<dbReference type="Pfam" id="PF01398">
    <property type="entry name" value="JAB"/>
    <property type="match status" value="1"/>
</dbReference>
<keyword evidence="4" id="KW-0862">Zinc</keyword>
<keyword evidence="1" id="KW-0645">Protease</keyword>
<dbReference type="GO" id="GO:0046872">
    <property type="term" value="F:metal ion binding"/>
    <property type="evidence" value="ECO:0007669"/>
    <property type="project" value="UniProtKB-KW"/>
</dbReference>
<evidence type="ECO:0000259" key="7">
    <source>
        <dbReference type="PROSITE" id="PS50249"/>
    </source>
</evidence>
<dbReference type="RefSeq" id="XP_004030073.1">
    <property type="nucleotide sequence ID" value="XM_004030025.1"/>
</dbReference>
<accession>G0R170</accession>
<dbReference type="Proteomes" id="UP000008983">
    <property type="component" value="Unassembled WGS sequence"/>
</dbReference>
<dbReference type="STRING" id="857967.G0R170"/>
<proteinExistence type="predicted"/>
<keyword evidence="9" id="KW-1185">Reference proteome</keyword>
<dbReference type="MEROPS" id="M67.A11"/>
<evidence type="ECO:0000256" key="3">
    <source>
        <dbReference type="ARBA" id="ARBA00022801"/>
    </source>
</evidence>
<dbReference type="OrthoDB" id="605656at2759"/>
<dbReference type="GeneID" id="14904886"/>
<dbReference type="PANTHER" id="PTHR10410">
    <property type="entry name" value="EUKARYOTIC TRANSLATION INITIATION FACTOR 3 -RELATED"/>
    <property type="match status" value="1"/>
</dbReference>
<dbReference type="Gene3D" id="3.40.140.10">
    <property type="entry name" value="Cytidine Deaminase, domain 2"/>
    <property type="match status" value="1"/>
</dbReference>
<dbReference type="EC" id="3.1.2.15" evidence="8"/>
<keyword evidence="5 8" id="KW-0647">Proteasome</keyword>
<protein>
    <submittedName>
        <fullName evidence="8">Proteasome regulatory particle subunit, putative</fullName>
        <ecNumber evidence="8">3.1.2.15</ecNumber>
    </submittedName>
</protein>
<evidence type="ECO:0000256" key="1">
    <source>
        <dbReference type="ARBA" id="ARBA00022670"/>
    </source>
</evidence>
<gene>
    <name evidence="8" type="ORF">IMG5_168730</name>
</gene>
<keyword evidence="6" id="KW-0482">Metalloprotease</keyword>
<dbReference type="InterPro" id="IPR000555">
    <property type="entry name" value="JAMM/MPN+_dom"/>
</dbReference>
<evidence type="ECO:0000256" key="2">
    <source>
        <dbReference type="ARBA" id="ARBA00022723"/>
    </source>
</evidence>
<evidence type="ECO:0000256" key="4">
    <source>
        <dbReference type="ARBA" id="ARBA00022833"/>
    </source>
</evidence>
<dbReference type="InterPro" id="IPR056263">
    <property type="entry name" value="RPN11_C"/>
</dbReference>
<organism evidence="8 9">
    <name type="scientific">Ichthyophthirius multifiliis</name>
    <name type="common">White spot disease agent</name>
    <name type="synonym">Ich</name>
    <dbReference type="NCBI Taxonomy" id="5932"/>
    <lineage>
        <taxon>Eukaryota</taxon>
        <taxon>Sar</taxon>
        <taxon>Alveolata</taxon>
        <taxon>Ciliophora</taxon>
        <taxon>Intramacronucleata</taxon>
        <taxon>Oligohymenophorea</taxon>
        <taxon>Hymenostomatida</taxon>
        <taxon>Ophryoglenina</taxon>
        <taxon>Ichthyophthirius</taxon>
    </lineage>
</organism>
<evidence type="ECO:0000256" key="6">
    <source>
        <dbReference type="ARBA" id="ARBA00023049"/>
    </source>
</evidence>
<name>G0R170_ICHMU</name>
<dbReference type="InParanoid" id="G0R170"/>
<evidence type="ECO:0000256" key="5">
    <source>
        <dbReference type="ARBA" id="ARBA00022942"/>
    </source>
</evidence>
<sequence length="295" mass="33625">MQQNPNKPLPDTQEKLYISALALIKMLKHCRAGVPLEVMGLMLGQIVDDYKINVVDVFAMPQSGTSVSVESVDPIFQQQMLELLQQTERTEMVVGWYHSHPGFGCWLSNVDQNTQHSFEQLNPKAVALVIDPIQSVRGKVVIDAFRLCNPLDVSVGQEYRQTTGNEGHLNKPGLEATLRGLGLQYYSINICFKTNDLENKMLNDLYKKKWVHCLENQQICKCSEKNVIDMQNMANFAKMYHKRISEEINCNNKKQLSIKNTGKIDPKKHLIDLSDEMSENNCYQILTNMANIQSF</sequence>
<evidence type="ECO:0000313" key="8">
    <source>
        <dbReference type="EMBL" id="EGR28837.1"/>
    </source>
</evidence>
<dbReference type="CDD" id="cd08069">
    <property type="entry name" value="MPN_RPN11_CSN5"/>
    <property type="match status" value="1"/>
</dbReference>
<dbReference type="InterPro" id="IPR050242">
    <property type="entry name" value="JAMM_MPN+_peptidase_M67A"/>
</dbReference>
<dbReference type="eggNOG" id="KOG1555">
    <property type="taxonomic scope" value="Eukaryota"/>
</dbReference>
<dbReference type="InterPro" id="IPR037518">
    <property type="entry name" value="MPN"/>
</dbReference>
<dbReference type="GO" id="GO:0006508">
    <property type="term" value="P:proteolysis"/>
    <property type="evidence" value="ECO:0007669"/>
    <property type="project" value="UniProtKB-KW"/>
</dbReference>
<evidence type="ECO:0000313" key="9">
    <source>
        <dbReference type="Proteomes" id="UP000008983"/>
    </source>
</evidence>
<dbReference type="AlphaFoldDB" id="G0R170"/>
<keyword evidence="3 8" id="KW-0378">Hydrolase</keyword>
<keyword evidence="2" id="KW-0479">Metal-binding</keyword>
<dbReference type="Pfam" id="PF23594">
    <property type="entry name" value="RPN11_C"/>
    <property type="match status" value="1"/>
</dbReference>
<dbReference type="GO" id="GO:0008237">
    <property type="term" value="F:metallopeptidase activity"/>
    <property type="evidence" value="ECO:0007669"/>
    <property type="project" value="UniProtKB-KW"/>
</dbReference>
<dbReference type="SMART" id="SM00232">
    <property type="entry name" value="JAB_MPN"/>
    <property type="match status" value="1"/>
</dbReference>
<dbReference type="FunFam" id="3.40.140.10:FF:000026">
    <property type="entry name" value="26S proteasome non-ATPase regulatory subunit 14"/>
    <property type="match status" value="1"/>
</dbReference>
<dbReference type="EMBL" id="GL984209">
    <property type="protein sequence ID" value="EGR28837.1"/>
    <property type="molecule type" value="Genomic_DNA"/>
</dbReference>
<dbReference type="OMA" id="PCEILAD"/>
<reference evidence="8 9" key="1">
    <citation type="submission" date="2011-07" db="EMBL/GenBank/DDBJ databases">
        <authorList>
            <person name="Coyne R."/>
            <person name="Brami D."/>
            <person name="Johnson J."/>
            <person name="Hostetler J."/>
            <person name="Hannick L."/>
            <person name="Clark T."/>
            <person name="Cassidy-Hanley D."/>
            <person name="Inman J."/>
        </authorList>
    </citation>
    <scope>NUCLEOTIDE SEQUENCE [LARGE SCALE GENOMIC DNA]</scope>
    <source>
        <strain evidence="8 9">G5</strain>
    </source>
</reference>
<dbReference type="GO" id="GO:0000502">
    <property type="term" value="C:proteasome complex"/>
    <property type="evidence" value="ECO:0007669"/>
    <property type="project" value="UniProtKB-KW"/>
</dbReference>
<feature type="domain" description="MPN" evidence="7">
    <location>
        <begin position="16"/>
        <end position="151"/>
    </location>
</feature>
<dbReference type="PROSITE" id="PS50249">
    <property type="entry name" value="MPN"/>
    <property type="match status" value="1"/>
</dbReference>
<dbReference type="SUPFAM" id="SSF102712">
    <property type="entry name" value="JAB1/MPN domain"/>
    <property type="match status" value="1"/>
</dbReference>